<evidence type="ECO:0000313" key="13">
    <source>
        <dbReference type="Proteomes" id="UP000033057"/>
    </source>
</evidence>
<dbReference type="Proteomes" id="UP000273194">
    <property type="component" value="Chromosome"/>
</dbReference>
<dbReference type="EMBL" id="CP033241">
    <property type="protein sequence ID" value="AZF84237.1"/>
    <property type="molecule type" value="Genomic_DNA"/>
</dbReference>
<dbReference type="Proteomes" id="UP000282269">
    <property type="component" value="Chromosome"/>
</dbReference>
<evidence type="ECO:0000313" key="12">
    <source>
        <dbReference type="EMBL" id="SAI84456.1"/>
    </source>
</evidence>
<dbReference type="AlphaFoldDB" id="A0A157SZQ9"/>
<evidence type="ECO:0000313" key="19">
    <source>
        <dbReference type="Proteomes" id="UP000273194"/>
    </source>
</evidence>
<evidence type="ECO:0000313" key="8">
    <source>
        <dbReference type="EMBL" id="AZF79056.1"/>
    </source>
</evidence>
<evidence type="ECO:0000313" key="17">
    <source>
        <dbReference type="Proteomes" id="UP000267993"/>
    </source>
</evidence>
<protein>
    <submittedName>
        <fullName evidence="12">Uncharacterized protein</fullName>
    </submittedName>
</protein>
<dbReference type="Proteomes" id="UP000033106">
    <property type="component" value="Chromosome"/>
</dbReference>
<organism evidence="12 16">
    <name type="scientific">Saccharolobus solfataricus</name>
    <name type="common">Sulfolobus solfataricus</name>
    <dbReference type="NCBI Taxonomy" id="2287"/>
    <lineage>
        <taxon>Archaea</taxon>
        <taxon>Thermoproteota</taxon>
        <taxon>Thermoprotei</taxon>
        <taxon>Sulfolobales</taxon>
        <taxon>Sulfolobaceae</taxon>
        <taxon>Saccharolobus</taxon>
    </lineage>
</organism>
<gene>
    <name evidence="11" type="ORF">HFC64_15600</name>
    <name evidence="12" type="ORF">SSOP1_0902</name>
    <name evidence="3" type="ORF">SULA_03415</name>
    <name evidence="1" type="ORF">SULB_03415</name>
    <name evidence="2" type="ORF">SULC_03410</name>
    <name evidence="4" type="ORF">SULG_09445</name>
    <name evidence="5" type="ORF">SULH_09445</name>
    <name evidence="6" type="ORF">SULI_09445</name>
    <name evidence="7" type="ORF">SULM_09435</name>
    <name evidence="8" type="ORF">SULN_09435</name>
    <name evidence="9" type="ORF">SULO_09445</name>
    <name evidence="10" type="ORF">SULZ_09370</name>
</gene>
<dbReference type="EMBL" id="CP033240">
    <property type="protein sequence ID" value="AZF81661.1"/>
    <property type="molecule type" value="Genomic_DNA"/>
</dbReference>
<dbReference type="Proteomes" id="UP000594632">
    <property type="component" value="Chromosome"/>
</dbReference>
<dbReference type="EMBL" id="CP033238">
    <property type="protein sequence ID" value="AZF76448.1"/>
    <property type="molecule type" value="Genomic_DNA"/>
</dbReference>
<reference evidence="17 18" key="4">
    <citation type="journal article" date="2018" name="Proc. Natl. Acad. Sci. U.S.A.">
        <title>Nonmutational mechanism of inheritance in the Archaeon Sulfolobus solfataricus.</title>
        <authorList>
            <person name="Payne S."/>
            <person name="McCarthy S."/>
            <person name="Johnson T."/>
            <person name="North E."/>
            <person name="Blum P."/>
        </authorList>
    </citation>
    <scope>NUCLEOTIDE SEQUENCE [LARGE SCALE GENOMIC DNA]</scope>
    <source>
        <strain evidence="5 17">SARC-H</strain>
        <strain evidence="6 21">SARC-I</strain>
        <strain evidence="8 22">SARC-N</strain>
        <strain evidence="9 23">SARC-O</strain>
        <strain evidence="10 18">SUL120</strain>
        <strain evidence="4 19">SULG</strain>
        <strain evidence="7 20">SULM</strain>
    </source>
</reference>
<dbReference type="EMBL" id="CP033237">
    <property type="protein sequence ID" value="AZF73825.1"/>
    <property type="molecule type" value="Genomic_DNA"/>
</dbReference>
<dbReference type="Proteomes" id="UP000033057">
    <property type="component" value="Chromosome"/>
</dbReference>
<dbReference type="EMBL" id="CP011057">
    <property type="protein sequence ID" value="AYP18603.1"/>
    <property type="molecule type" value="Genomic_DNA"/>
</dbReference>
<dbReference type="EMBL" id="CP050869">
    <property type="protein sequence ID" value="QPG51050.1"/>
    <property type="molecule type" value="Genomic_DNA"/>
</dbReference>
<sequence length="130" mass="15141">MQKHNVCPYYKNGYCTSPALDKPSDIVTSSNRCFGQFKTCRYFLNDGSDSKIGLDKFNEEKTIEQEIRFYPKINELENIVDSGCEHYRLIKSEKGFIAYCNAIKRVLVTRQTLLCNKEFQRCPYRTLLSA</sequence>
<evidence type="ECO:0000313" key="24">
    <source>
        <dbReference type="Proteomes" id="UP000594632"/>
    </source>
</evidence>
<evidence type="ECO:0000313" key="15">
    <source>
        <dbReference type="Proteomes" id="UP000033106"/>
    </source>
</evidence>
<dbReference type="EMBL" id="CP033235">
    <property type="protein sequence ID" value="AZF68585.1"/>
    <property type="molecule type" value="Genomic_DNA"/>
</dbReference>
<evidence type="ECO:0000313" key="16">
    <source>
        <dbReference type="Proteomes" id="UP000076770"/>
    </source>
</evidence>
<dbReference type="EMBL" id="CP033236">
    <property type="protein sequence ID" value="AZF71205.1"/>
    <property type="molecule type" value="Genomic_DNA"/>
</dbReference>
<proteinExistence type="predicted"/>
<dbReference type="Proteomes" id="UP000033085">
    <property type="component" value="Chromosome"/>
</dbReference>
<evidence type="ECO:0000313" key="1">
    <source>
        <dbReference type="EMBL" id="AYN75606.1"/>
    </source>
</evidence>
<dbReference type="EMBL" id="CP011055">
    <property type="protein sequence ID" value="AYN75606.1"/>
    <property type="molecule type" value="Genomic_DNA"/>
</dbReference>
<dbReference type="Proteomes" id="UP000275843">
    <property type="component" value="Chromosome"/>
</dbReference>
<evidence type="ECO:0000313" key="4">
    <source>
        <dbReference type="EMBL" id="AZF68585.1"/>
    </source>
</evidence>
<reference evidence="12" key="3">
    <citation type="submission" date="2016-04" db="EMBL/GenBank/DDBJ databases">
        <authorList>
            <person name="Evans L.H."/>
            <person name="Alamgir A."/>
            <person name="Owens N."/>
            <person name="Weber N.D."/>
            <person name="Virtaneva K."/>
            <person name="Barbian K."/>
            <person name="Babar A."/>
            <person name="Rosenke K."/>
        </authorList>
    </citation>
    <scope>NUCLEOTIDE SEQUENCE</scope>
    <source>
        <strain evidence="12">P1</strain>
    </source>
</reference>
<reference evidence="11 24" key="6">
    <citation type="journal article" date="2020" name="Nat. Commun.">
        <title>The structures of two archaeal type IV pili illuminate evolutionary relationships.</title>
        <authorList>
            <person name="Wang F."/>
            <person name="Baquero D.P."/>
            <person name="Su Z."/>
            <person name="Beltran L.C."/>
            <person name="Prangishvili D."/>
            <person name="Krupovic M."/>
            <person name="Egelman E.H."/>
        </authorList>
    </citation>
    <scope>NUCLEOTIDE SEQUENCE [LARGE SCALE GENOMIC DNA]</scope>
    <source>
        <strain evidence="11 24">POZ149</strain>
    </source>
</reference>
<evidence type="ECO:0000313" key="9">
    <source>
        <dbReference type="EMBL" id="AZF81661.1"/>
    </source>
</evidence>
<reference evidence="1" key="5">
    <citation type="submission" date="2018-10" db="EMBL/GenBank/DDBJ databases">
        <authorList>
            <person name="McCarthy S."/>
            <person name="Gradnigo J."/>
            <person name="Johnson T."/>
            <person name="Payne S."/>
            <person name="Lipzen A."/>
            <person name="Schackwitz W."/>
            <person name="Martin J."/>
            <person name="Moriyama E."/>
            <person name="Blum P."/>
        </authorList>
    </citation>
    <scope>NUCLEOTIDE SEQUENCE</scope>
    <source>
        <strain evidence="1">SARC-B</strain>
        <strain evidence="2">SARC-C</strain>
        <strain evidence="3">SULA</strain>
    </source>
</reference>
<reference evidence="13 14" key="1">
    <citation type="journal article" date="2015" name="Genome Announc.">
        <title>Complete Genome Sequence of Sulfolobus solfataricus Strain 98/2 and Evolved Derivatives.</title>
        <authorList>
            <person name="McCarthy S."/>
            <person name="Gradnigo J."/>
            <person name="Johnson T."/>
            <person name="Payne S."/>
            <person name="Lipzen A."/>
            <person name="Martin J."/>
            <person name="Schackwitz W."/>
            <person name="Moriyama E."/>
            <person name="Blum P."/>
        </authorList>
    </citation>
    <scope>NUCLEOTIDE SEQUENCE [LARGE SCALE GENOMIC DNA]</scope>
    <source>
        <strain evidence="13">98/2 SULC</strain>
        <strain evidence="1">SARC-B</strain>
        <strain evidence="2">SARC-C</strain>
        <strain evidence="3 15">SULA</strain>
        <strain evidence="14">SULB</strain>
    </source>
</reference>
<evidence type="ECO:0000313" key="2">
    <source>
        <dbReference type="EMBL" id="AYN75769.1"/>
    </source>
</evidence>
<evidence type="ECO:0000313" key="10">
    <source>
        <dbReference type="EMBL" id="AZF84237.1"/>
    </source>
</evidence>
<dbReference type="Proteomes" id="UP000267993">
    <property type="component" value="Chromosome"/>
</dbReference>
<evidence type="ECO:0000313" key="18">
    <source>
        <dbReference type="Proteomes" id="UP000269431"/>
    </source>
</evidence>
<dbReference type="OMA" id="NRCFKSY"/>
<evidence type="ECO:0000313" key="20">
    <source>
        <dbReference type="Proteomes" id="UP000273443"/>
    </source>
</evidence>
<dbReference type="EMBL" id="CP033239">
    <property type="protein sequence ID" value="AZF79056.1"/>
    <property type="molecule type" value="Genomic_DNA"/>
</dbReference>
<evidence type="ECO:0000313" key="14">
    <source>
        <dbReference type="Proteomes" id="UP000033085"/>
    </source>
</evidence>
<dbReference type="EMBL" id="LT549890">
    <property type="protein sequence ID" value="SAI84456.1"/>
    <property type="molecule type" value="Genomic_DNA"/>
</dbReference>
<accession>A0A157SZQ9</accession>
<dbReference type="KEGG" id="ssoa:SULA_03415"/>
<reference evidence="16" key="2">
    <citation type="submission" date="2016-04" db="EMBL/GenBank/DDBJ databases">
        <authorList>
            <person name="Shah S.A."/>
            <person name="Garrett R.A."/>
        </authorList>
    </citation>
    <scope>NUCLEOTIDE SEQUENCE [LARGE SCALE GENOMIC DNA]</scope>
    <source>
        <strain evidence="16">ATCC 35091 / DSM 1616 / JCM 8930 / NBRC 15331 / P1</strain>
    </source>
</reference>
<dbReference type="EMBL" id="CP011056">
    <property type="protein sequence ID" value="AYN75769.1"/>
    <property type="molecule type" value="Genomic_DNA"/>
</dbReference>
<evidence type="ECO:0000313" key="22">
    <source>
        <dbReference type="Proteomes" id="UP000278715"/>
    </source>
</evidence>
<dbReference type="Proteomes" id="UP000278715">
    <property type="component" value="Chromosome"/>
</dbReference>
<evidence type="ECO:0000313" key="23">
    <source>
        <dbReference type="Proteomes" id="UP000282269"/>
    </source>
</evidence>
<dbReference type="GeneID" id="71027421"/>
<evidence type="ECO:0000313" key="7">
    <source>
        <dbReference type="EMBL" id="AZF76448.1"/>
    </source>
</evidence>
<evidence type="ECO:0000313" key="11">
    <source>
        <dbReference type="EMBL" id="QPG51050.1"/>
    </source>
</evidence>
<dbReference type="KEGG" id="ssof:SULC_03410"/>
<evidence type="ECO:0000313" key="5">
    <source>
        <dbReference type="EMBL" id="AZF71205.1"/>
    </source>
</evidence>
<evidence type="ECO:0000313" key="21">
    <source>
        <dbReference type="Proteomes" id="UP000275843"/>
    </source>
</evidence>
<dbReference type="Proteomes" id="UP000076770">
    <property type="component" value="Chromosome i"/>
</dbReference>
<dbReference type="KEGG" id="ssol:SULB_03415"/>
<dbReference type="Proteomes" id="UP000269431">
    <property type="component" value="Chromosome"/>
</dbReference>
<dbReference type="Proteomes" id="UP000273443">
    <property type="component" value="Chromosome"/>
</dbReference>
<name>A0A157SZQ9_SACSO</name>
<dbReference type="RefSeq" id="WP_009992280.1">
    <property type="nucleotide sequence ID" value="NZ_CP011055.2"/>
</dbReference>
<evidence type="ECO:0000313" key="6">
    <source>
        <dbReference type="EMBL" id="AZF73825.1"/>
    </source>
</evidence>
<evidence type="ECO:0000313" key="3">
    <source>
        <dbReference type="EMBL" id="AYP18603.1"/>
    </source>
</evidence>
<dbReference type="PATRIC" id="fig|2287.9.peg.916"/>